<gene>
    <name evidence="3" type="ORF">BIW11_05034</name>
</gene>
<name>A0A1V9WY61_9ACAR</name>
<sequence length="204" mass="22527">MTEKKDHRHEIHEQIPSDSQLFSYRTGGGDANGGRIRTQLNRRVAYLPPGTSTQASNLCGQSPDVNEPTSAPVPIPFPIAPLDQSSSLPTTNISVFTPPDFHRPDATPPLGSPPSQLNGKVDISKVPNIDANEMLADVEAKILEKLKRVQPAVSGRKLEDIKRRLDVMRNQWRGGQLSETTRKRMYLLAQSTFAALVVLDIPMR</sequence>
<comment type="caution">
    <text evidence="3">The sequence shown here is derived from an EMBL/GenBank/DDBJ whole genome shotgun (WGS) entry which is preliminary data.</text>
</comment>
<dbReference type="InterPro" id="IPR009917">
    <property type="entry name" value="SRA1/Sec31"/>
</dbReference>
<evidence type="ECO:0000259" key="2">
    <source>
        <dbReference type="Pfam" id="PF07304"/>
    </source>
</evidence>
<dbReference type="OrthoDB" id="5982138at2759"/>
<feature type="compositionally biased region" description="Polar residues" evidence="1">
    <location>
        <begin position="50"/>
        <end position="67"/>
    </location>
</feature>
<dbReference type="InParanoid" id="A0A1V9WY61"/>
<dbReference type="GO" id="GO:0003713">
    <property type="term" value="F:transcription coactivator activity"/>
    <property type="evidence" value="ECO:0007669"/>
    <property type="project" value="InterPro"/>
</dbReference>
<keyword evidence="4" id="KW-1185">Reference proteome</keyword>
<dbReference type="Proteomes" id="UP000192247">
    <property type="component" value="Unassembled WGS sequence"/>
</dbReference>
<dbReference type="InterPro" id="IPR040243">
    <property type="entry name" value="Steroid_recept_RNA_1"/>
</dbReference>
<evidence type="ECO:0000256" key="1">
    <source>
        <dbReference type="SAM" id="MobiDB-lite"/>
    </source>
</evidence>
<reference evidence="3 4" key="1">
    <citation type="journal article" date="2017" name="Gigascience">
        <title>Draft genome of the honey bee ectoparasitic mite, Tropilaelaps mercedesae, is shaped by the parasitic life history.</title>
        <authorList>
            <person name="Dong X."/>
            <person name="Armstrong S.D."/>
            <person name="Xia D."/>
            <person name="Makepeace B.L."/>
            <person name="Darby A.C."/>
            <person name="Kadowaki T."/>
        </authorList>
    </citation>
    <scope>NUCLEOTIDE SEQUENCE [LARGE SCALE GENOMIC DNA]</scope>
    <source>
        <strain evidence="3">Wuxi-XJTLU</strain>
    </source>
</reference>
<dbReference type="GO" id="GO:0005634">
    <property type="term" value="C:nucleus"/>
    <property type="evidence" value="ECO:0007669"/>
    <property type="project" value="TreeGrafter"/>
</dbReference>
<feature type="domain" description="SRA1/Sec31" evidence="2">
    <location>
        <begin position="106"/>
        <end position="191"/>
    </location>
</feature>
<dbReference type="Pfam" id="PF07304">
    <property type="entry name" value="SRA1"/>
    <property type="match status" value="1"/>
</dbReference>
<keyword evidence="3" id="KW-0675">Receptor</keyword>
<dbReference type="AlphaFoldDB" id="A0A1V9WY61"/>
<protein>
    <submittedName>
        <fullName evidence="3">Steroid receptor RNA activator 1-like</fullName>
    </submittedName>
</protein>
<dbReference type="EMBL" id="MNPL01033448">
    <property type="protein sequence ID" value="OQR66185.1"/>
    <property type="molecule type" value="Genomic_DNA"/>
</dbReference>
<feature type="region of interest" description="Disordered" evidence="1">
    <location>
        <begin position="48"/>
        <end position="67"/>
    </location>
</feature>
<evidence type="ECO:0000313" key="4">
    <source>
        <dbReference type="Proteomes" id="UP000192247"/>
    </source>
</evidence>
<dbReference type="Gene3D" id="1.20.940.10">
    <property type="entry name" value="Functional domain of the splicing factor Prp18"/>
    <property type="match status" value="1"/>
</dbReference>
<feature type="compositionally biased region" description="Basic and acidic residues" evidence="1">
    <location>
        <begin position="1"/>
        <end position="15"/>
    </location>
</feature>
<dbReference type="PANTHER" id="PTHR18834">
    <property type="entry name" value="STEROID RECEPTOR RNA ACTIVATOR 1"/>
    <property type="match status" value="1"/>
</dbReference>
<dbReference type="GO" id="GO:0006357">
    <property type="term" value="P:regulation of transcription by RNA polymerase II"/>
    <property type="evidence" value="ECO:0007669"/>
    <property type="project" value="InterPro"/>
</dbReference>
<evidence type="ECO:0000313" key="3">
    <source>
        <dbReference type="EMBL" id="OQR66185.1"/>
    </source>
</evidence>
<dbReference type="PANTHER" id="PTHR18834:SF2">
    <property type="entry name" value="STEROID RECEPTOR RNA ACTIVATOR 1"/>
    <property type="match status" value="1"/>
</dbReference>
<accession>A0A1V9WY61</accession>
<organism evidence="3 4">
    <name type="scientific">Tropilaelaps mercedesae</name>
    <dbReference type="NCBI Taxonomy" id="418985"/>
    <lineage>
        <taxon>Eukaryota</taxon>
        <taxon>Metazoa</taxon>
        <taxon>Ecdysozoa</taxon>
        <taxon>Arthropoda</taxon>
        <taxon>Chelicerata</taxon>
        <taxon>Arachnida</taxon>
        <taxon>Acari</taxon>
        <taxon>Parasitiformes</taxon>
        <taxon>Mesostigmata</taxon>
        <taxon>Gamasina</taxon>
        <taxon>Dermanyssoidea</taxon>
        <taxon>Laelapidae</taxon>
        <taxon>Tropilaelaps</taxon>
    </lineage>
</organism>
<proteinExistence type="predicted"/>
<feature type="region of interest" description="Disordered" evidence="1">
    <location>
        <begin position="1"/>
        <end position="37"/>
    </location>
</feature>